<proteinExistence type="predicted"/>
<evidence type="ECO:0000313" key="2">
    <source>
        <dbReference type="EMBL" id="AWW38915.1"/>
    </source>
</evidence>
<dbReference type="EMBL" id="CP030073">
    <property type="protein sequence ID" value="AWW38915.1"/>
    <property type="molecule type" value="Genomic_DNA"/>
</dbReference>
<evidence type="ECO:0000259" key="1">
    <source>
        <dbReference type="Pfam" id="PF19956"/>
    </source>
</evidence>
<dbReference type="AlphaFoldDB" id="A0A2Z4J161"/>
<accession>A0A2Z4J161</accession>
<feature type="domain" description="Effector-associated" evidence="1">
    <location>
        <begin position="283"/>
        <end position="359"/>
    </location>
</feature>
<protein>
    <recommendedName>
        <fullName evidence="1">Effector-associated domain-containing protein</fullName>
    </recommendedName>
</protein>
<dbReference type="SUPFAM" id="SSF50494">
    <property type="entry name" value="Trypsin-like serine proteases"/>
    <property type="match status" value="1"/>
</dbReference>
<name>A0A2Z4J161_9ACTN</name>
<sequence length="375" mass="39896">MPRAGARRGLDPVRAAEVLVRAAGPDPARGRRGSGYRVGPAFVLTAAHVVRTGGPPPDEVRVRFEADRADEWTAAARVVLASEKADVALLEITGPVPPGVHAVPAGPPAYGAVPDTDDLLPCSALGFPRFKLREDRMRRLDDGSPSQYRDSCHATGMISVLSNRREGTLELAVGPPSADPEPDRSPWEGMSGAAVWHDGTLVGLVSAHHRTDGLGRLAAVRVDRWYDLLPRTDLALLQRHAGLPATAADLTPADPTGRTGRTAPGSLAHLPDNLPLRELDGLVGALTALPTVSDRTTLALVLGSIDPVIAAMSPRSPALRPDVFGILRTCLRYRGTLDQLIEAIRLMEGDSAGVARMDDEAVELSRRHRGADRGR</sequence>
<evidence type="ECO:0000313" key="3">
    <source>
        <dbReference type="Proteomes" id="UP000249616"/>
    </source>
</evidence>
<dbReference type="Proteomes" id="UP000249616">
    <property type="component" value="Chromosome"/>
</dbReference>
<dbReference type="Pfam" id="PF19956">
    <property type="entry name" value="EAD2"/>
    <property type="match status" value="1"/>
</dbReference>
<dbReference type="Gene3D" id="2.40.10.10">
    <property type="entry name" value="Trypsin-like serine proteases"/>
    <property type="match status" value="1"/>
</dbReference>
<organism evidence="2 3">
    <name type="scientific">Streptomyces cadmiisoli</name>
    <dbReference type="NCBI Taxonomy" id="2184053"/>
    <lineage>
        <taxon>Bacteria</taxon>
        <taxon>Bacillati</taxon>
        <taxon>Actinomycetota</taxon>
        <taxon>Actinomycetes</taxon>
        <taxon>Kitasatosporales</taxon>
        <taxon>Streptomycetaceae</taxon>
        <taxon>Streptomyces</taxon>
        <taxon>Streptomyces aurantiacus group</taxon>
    </lineage>
</organism>
<gene>
    <name evidence="2" type="ORF">DN051_21555</name>
</gene>
<keyword evidence="3" id="KW-1185">Reference proteome</keyword>
<dbReference type="RefSeq" id="WP_112439319.1">
    <property type="nucleotide sequence ID" value="NZ_CP030073.1"/>
</dbReference>
<dbReference type="InterPro" id="IPR043504">
    <property type="entry name" value="Peptidase_S1_PA_chymotrypsin"/>
</dbReference>
<dbReference type="InterPro" id="IPR045431">
    <property type="entry name" value="EAD2"/>
</dbReference>
<dbReference type="InterPro" id="IPR009003">
    <property type="entry name" value="Peptidase_S1_PA"/>
</dbReference>
<reference evidence="2 3" key="1">
    <citation type="journal article" date="2019" name="Int. J. Syst. Evol. Microbiol.">
        <title>Streptomyces cadmiisoli sp. nov., a novel actinomycete isolated from cadmium-contaminated soil.</title>
        <authorList>
            <person name="Li K."/>
            <person name="Tang X."/>
            <person name="Zhao J."/>
            <person name="Guo Y."/>
            <person name="Tang Y."/>
            <person name="Gao J."/>
        </authorList>
    </citation>
    <scope>NUCLEOTIDE SEQUENCE [LARGE SCALE GENOMIC DNA]</scope>
    <source>
        <strain evidence="2 3">ZFG47</strain>
    </source>
</reference>
<dbReference type="KEGG" id="scad:DN051_21555"/>
<dbReference type="Pfam" id="PF13365">
    <property type="entry name" value="Trypsin_2"/>
    <property type="match status" value="1"/>
</dbReference>